<evidence type="ECO:0000313" key="3">
    <source>
        <dbReference type="Proteomes" id="UP000258707"/>
    </source>
</evidence>
<reference evidence="3" key="1">
    <citation type="submission" date="2017-10" db="EMBL/GenBank/DDBJ databases">
        <title>Phenotypic and genomic properties of facultatively anaerobic sulfur-reducing natronoarchaea from hypersaline soda lakes.</title>
        <authorList>
            <person name="Sorokin D.Y."/>
            <person name="Kublanov I.V."/>
            <person name="Roman P."/>
            <person name="Sinninghe Damste J.S."/>
            <person name="Golyshin P.N."/>
            <person name="Rojo D."/>
            <person name="Ciordia S."/>
            <person name="Mena Md.C."/>
            <person name="Ferrer M."/>
            <person name="Messina E."/>
            <person name="Smedile F."/>
            <person name="La Spada G."/>
            <person name="La Cono V."/>
            <person name="Yakimov M.M."/>
        </authorList>
    </citation>
    <scope>NUCLEOTIDE SEQUENCE [LARGE SCALE GENOMIC DNA]</scope>
    <source>
        <strain evidence="3">AArc1</strain>
    </source>
</reference>
<accession>A0A346PIH5</accession>
<keyword evidence="1" id="KW-0472">Membrane</keyword>
<dbReference type="EMBL" id="CP024047">
    <property type="protein sequence ID" value="AXR79320.1"/>
    <property type="molecule type" value="Genomic_DNA"/>
</dbReference>
<evidence type="ECO:0000256" key="1">
    <source>
        <dbReference type="SAM" id="Phobius"/>
    </source>
</evidence>
<sequence>MKWTAVSHATGTVLIGAGIVVSGQLLTRALFAIAVVCFVIGIVIARRSGGMNPETDLPK</sequence>
<keyword evidence="1" id="KW-1133">Transmembrane helix</keyword>
<proteinExistence type="predicted"/>
<gene>
    <name evidence="2" type="ORF">AArc1_3012</name>
</gene>
<feature type="transmembrane region" description="Helical" evidence="1">
    <location>
        <begin position="25"/>
        <end position="45"/>
    </location>
</feature>
<dbReference type="GeneID" id="37639782"/>
<name>A0A346PIH5_9EURY</name>
<dbReference type="Proteomes" id="UP000258707">
    <property type="component" value="Chromosome"/>
</dbReference>
<protein>
    <submittedName>
        <fullName evidence="2">Uncharacterized protein</fullName>
    </submittedName>
</protein>
<organism evidence="2 3">
    <name type="scientific">Natrarchaeobaculum sulfurireducens</name>
    <dbReference type="NCBI Taxonomy" id="2044521"/>
    <lineage>
        <taxon>Archaea</taxon>
        <taxon>Methanobacteriati</taxon>
        <taxon>Methanobacteriota</taxon>
        <taxon>Stenosarchaea group</taxon>
        <taxon>Halobacteria</taxon>
        <taxon>Halobacteriales</taxon>
        <taxon>Natrialbaceae</taxon>
        <taxon>Natrarchaeobaculum</taxon>
    </lineage>
</organism>
<dbReference type="RefSeq" id="WP_117365298.1">
    <property type="nucleotide sequence ID" value="NZ_CP024047.1"/>
</dbReference>
<dbReference type="AlphaFoldDB" id="A0A346PIH5"/>
<evidence type="ECO:0000313" key="2">
    <source>
        <dbReference type="EMBL" id="AXR79320.1"/>
    </source>
</evidence>
<dbReference type="KEGG" id="nan:AArc1_3012"/>
<keyword evidence="1" id="KW-0812">Transmembrane</keyword>